<gene>
    <name evidence="2" type="ORF">HOV93_09940</name>
</gene>
<evidence type="ECO:0000313" key="2">
    <source>
        <dbReference type="EMBL" id="MBA2113841.1"/>
    </source>
</evidence>
<keyword evidence="3" id="KW-1185">Reference proteome</keyword>
<dbReference type="Pfam" id="PF07171">
    <property type="entry name" value="MlrC_C"/>
    <property type="match status" value="1"/>
</dbReference>
<protein>
    <recommendedName>
        <fullName evidence="1">Microcystin LR degradation protein MlrC C-terminal domain-containing protein</fullName>
    </recommendedName>
</protein>
<dbReference type="AlphaFoldDB" id="A0A7V9A6D8"/>
<dbReference type="EMBL" id="JABRWO010000002">
    <property type="protein sequence ID" value="MBA2113841.1"/>
    <property type="molecule type" value="Genomic_DNA"/>
</dbReference>
<evidence type="ECO:0000259" key="1">
    <source>
        <dbReference type="Pfam" id="PF07171"/>
    </source>
</evidence>
<organism evidence="2 3">
    <name type="scientific">Bremerella alba</name>
    <dbReference type="NCBI Taxonomy" id="980252"/>
    <lineage>
        <taxon>Bacteria</taxon>
        <taxon>Pseudomonadati</taxon>
        <taxon>Planctomycetota</taxon>
        <taxon>Planctomycetia</taxon>
        <taxon>Pirellulales</taxon>
        <taxon>Pirellulaceae</taxon>
        <taxon>Bremerella</taxon>
    </lineage>
</organism>
<sequence length="194" mass="20529">MGDNIGAGSAAKATWIAQALMQEGDCRAYVALCDPAVVAGAQQAGIGASLQLSIGGQPDEIDGIPLKGMFEIVSLHAGRFAEDAPQHGGKTEFDMGPTVILLATNGLTLQVTTHRTSPWSLGQLTHCGLDPPAFQIIVAKGGNAPLAAYKDVCPNFIRVDTPGITSANMERLAYTHRRSPMYPFERDATWPPTQ</sequence>
<feature type="domain" description="Microcystin LR degradation protein MlrC C-terminal" evidence="1">
    <location>
        <begin position="1"/>
        <end position="176"/>
    </location>
</feature>
<reference evidence="2 3" key="1">
    <citation type="submission" date="2020-05" db="EMBL/GenBank/DDBJ databases">
        <title>Bremerella alba sp. nov., a novel planctomycete isolated from the surface of the macroalga Fucus spiralis.</title>
        <authorList>
            <person name="Godinho O."/>
            <person name="Botelho R."/>
            <person name="Albuquerque L."/>
            <person name="Wiegand S."/>
            <person name="Da Costa M.S."/>
            <person name="Lobo-Da-Cunha A."/>
            <person name="Jogler C."/>
            <person name="Lage O.M."/>
        </authorList>
    </citation>
    <scope>NUCLEOTIDE SEQUENCE [LARGE SCALE GENOMIC DNA]</scope>
    <source>
        <strain evidence="2 3">FF15</strain>
    </source>
</reference>
<dbReference type="Proteomes" id="UP000551616">
    <property type="component" value="Unassembled WGS sequence"/>
</dbReference>
<accession>A0A7V9A6D8</accession>
<name>A0A7V9A6D8_9BACT</name>
<comment type="caution">
    <text evidence="2">The sequence shown here is derived from an EMBL/GenBank/DDBJ whole genome shotgun (WGS) entry which is preliminary data.</text>
</comment>
<dbReference type="InterPro" id="IPR010799">
    <property type="entry name" value="MlrC_C"/>
</dbReference>
<proteinExistence type="predicted"/>
<evidence type="ECO:0000313" key="3">
    <source>
        <dbReference type="Proteomes" id="UP000551616"/>
    </source>
</evidence>